<dbReference type="PANTHER" id="PTHR43284:SF1">
    <property type="entry name" value="ASPARAGINE SYNTHETASE"/>
    <property type="match status" value="1"/>
</dbReference>
<keyword evidence="7" id="KW-0315">Glutamine amidotransferase</keyword>
<keyword evidence="6" id="KW-0028">Amino-acid biosynthesis</keyword>
<sequence>MSAIAGLYYKNKQPVPIDMQQRVMKALERFPADRIGLWQYGALFFGCHAQWCTPESVAERLPFYDAARRCAITADAVIDNRLELVERLSVAKDKRTVITDSEIILLAYYKWGENLPHYLMGDFAFMIWDEREQKLFGARDFSGRRTLYFVNDNDHFAFSTTLSPLLQLPFVAQQMSANWIAEFLTIPDMYEVADPMLTVYEQVKQLPPSHAIKVTQQQISLSRYCLVSGSQGLKLKSNEEYEEAFREVYQRAIRDRLRTYKPVGAQLSGGLDSGSVVGFAAPMLKEQKKCLHTFSYVPINGFEDWTPKRRVADERPYIHSTIRYVGNINAHFCDFAGRSSFNEIDDWLEIMEMPYKFFENSFWIKGIYEEAQKYNIGILLNGKIGNFSISWGPALDVYADLLKRMKWVRVYRECALYAQNTGVGRKRILKSIGKKAFPFPRHKSSAQGDEGFPSIINAALAKQTDVLNRLKERQINLEHADRQNAIDRRLQQFQHPHFLSIGSTGDTKLSLRHGIYDRDPTNDLRVIRFCLGLPVEQYVQNGRDRALIRRATHHYLPDHVRLNQKVRGIQGADAIQRMRDTWPALLGELQSMSRSPLVADVLDQQAIQNILQRIEEPKPHYVFAPDFKMMMRSLILFRFIKKIDEGR</sequence>
<dbReference type="SUPFAM" id="SSF52402">
    <property type="entry name" value="Adenine nucleotide alpha hydrolases-like"/>
    <property type="match status" value="1"/>
</dbReference>
<dbReference type="GO" id="GO:0004066">
    <property type="term" value="F:asparagine synthase (glutamine-hydrolyzing) activity"/>
    <property type="evidence" value="ECO:0007669"/>
    <property type="project" value="UniProtKB-EC"/>
</dbReference>
<comment type="similarity">
    <text evidence="2">Belongs to the asparagine synthetase family.</text>
</comment>
<evidence type="ECO:0000259" key="10">
    <source>
        <dbReference type="PROSITE" id="PS51278"/>
    </source>
</evidence>
<dbReference type="GO" id="GO:0005524">
    <property type="term" value="F:ATP binding"/>
    <property type="evidence" value="ECO:0007669"/>
    <property type="project" value="UniProtKB-KW"/>
</dbReference>
<evidence type="ECO:0000313" key="11">
    <source>
        <dbReference type="EMBL" id="GGE30378.1"/>
    </source>
</evidence>
<dbReference type="RefSeq" id="WP_188689025.1">
    <property type="nucleotide sequence ID" value="NZ_BMIR01000002.1"/>
</dbReference>
<dbReference type="Proteomes" id="UP000628775">
    <property type="component" value="Unassembled WGS sequence"/>
</dbReference>
<feature type="domain" description="Glutamine amidotransferase type-2" evidence="10">
    <location>
        <begin position="2"/>
        <end position="217"/>
    </location>
</feature>
<dbReference type="InterPro" id="IPR017932">
    <property type="entry name" value="GATase_2_dom"/>
</dbReference>
<dbReference type="InterPro" id="IPR001962">
    <property type="entry name" value="Asn_synthase"/>
</dbReference>
<reference evidence="11" key="1">
    <citation type="journal article" date="2014" name="Int. J. Syst. Evol. Microbiol.">
        <title>Complete genome sequence of Corynebacterium casei LMG S-19264T (=DSM 44701T), isolated from a smear-ripened cheese.</title>
        <authorList>
            <consortium name="US DOE Joint Genome Institute (JGI-PGF)"/>
            <person name="Walter F."/>
            <person name="Albersmeier A."/>
            <person name="Kalinowski J."/>
            <person name="Ruckert C."/>
        </authorList>
    </citation>
    <scope>NUCLEOTIDE SEQUENCE</scope>
    <source>
        <strain evidence="11">CGMCC 1.15371</strain>
    </source>
</reference>
<evidence type="ECO:0000256" key="7">
    <source>
        <dbReference type="ARBA" id="ARBA00022962"/>
    </source>
</evidence>
<protein>
    <recommendedName>
        <fullName evidence="3">asparagine synthase (glutamine-hydrolyzing)</fullName>
        <ecNumber evidence="3">6.3.5.4</ecNumber>
    </recommendedName>
</protein>
<evidence type="ECO:0000256" key="1">
    <source>
        <dbReference type="ARBA" id="ARBA00005187"/>
    </source>
</evidence>
<evidence type="ECO:0000256" key="3">
    <source>
        <dbReference type="ARBA" id="ARBA00012737"/>
    </source>
</evidence>
<comment type="catalytic activity">
    <reaction evidence="8">
        <text>L-aspartate + L-glutamine + ATP + H2O = L-asparagine + L-glutamate + AMP + diphosphate + H(+)</text>
        <dbReference type="Rhea" id="RHEA:12228"/>
        <dbReference type="ChEBI" id="CHEBI:15377"/>
        <dbReference type="ChEBI" id="CHEBI:15378"/>
        <dbReference type="ChEBI" id="CHEBI:29985"/>
        <dbReference type="ChEBI" id="CHEBI:29991"/>
        <dbReference type="ChEBI" id="CHEBI:30616"/>
        <dbReference type="ChEBI" id="CHEBI:33019"/>
        <dbReference type="ChEBI" id="CHEBI:58048"/>
        <dbReference type="ChEBI" id="CHEBI:58359"/>
        <dbReference type="ChEBI" id="CHEBI:456215"/>
        <dbReference type="EC" id="6.3.5.4"/>
    </reaction>
</comment>
<dbReference type="InterPro" id="IPR014729">
    <property type="entry name" value="Rossmann-like_a/b/a_fold"/>
</dbReference>
<comment type="caution">
    <text evidence="11">The sequence shown here is derived from an EMBL/GenBank/DDBJ whole genome shotgun (WGS) entry which is preliminary data.</text>
</comment>
<evidence type="ECO:0000256" key="8">
    <source>
        <dbReference type="ARBA" id="ARBA00048741"/>
    </source>
</evidence>
<dbReference type="SUPFAM" id="SSF56235">
    <property type="entry name" value="N-terminal nucleophile aminohydrolases (Ntn hydrolases)"/>
    <property type="match status" value="1"/>
</dbReference>
<dbReference type="InterPro" id="IPR033738">
    <property type="entry name" value="AsnB_N"/>
</dbReference>
<proteinExistence type="inferred from homology"/>
<keyword evidence="5 9" id="KW-0067">ATP-binding</keyword>
<keyword evidence="4 9" id="KW-0547">Nucleotide-binding</keyword>
<keyword evidence="6" id="KW-0061">Asparagine biosynthesis</keyword>
<keyword evidence="12" id="KW-1185">Reference proteome</keyword>
<evidence type="ECO:0000313" key="12">
    <source>
        <dbReference type="Proteomes" id="UP000628775"/>
    </source>
</evidence>
<evidence type="ECO:0000256" key="2">
    <source>
        <dbReference type="ARBA" id="ARBA00005752"/>
    </source>
</evidence>
<evidence type="ECO:0000256" key="9">
    <source>
        <dbReference type="PIRSR" id="PIRSR001589-2"/>
    </source>
</evidence>
<dbReference type="PIRSF" id="PIRSF001589">
    <property type="entry name" value="Asn_synthetase_glu-h"/>
    <property type="match status" value="1"/>
</dbReference>
<reference evidence="11" key="2">
    <citation type="submission" date="2020-09" db="EMBL/GenBank/DDBJ databases">
        <authorList>
            <person name="Sun Q."/>
            <person name="Zhou Y."/>
        </authorList>
    </citation>
    <scope>NUCLEOTIDE SEQUENCE</scope>
    <source>
        <strain evidence="11">CGMCC 1.15371</strain>
    </source>
</reference>
<dbReference type="InterPro" id="IPR051786">
    <property type="entry name" value="ASN_synthetase/amidase"/>
</dbReference>
<dbReference type="Gene3D" id="3.60.20.10">
    <property type="entry name" value="Glutamine Phosphoribosylpyrophosphate, subunit 1, domain 1"/>
    <property type="match status" value="1"/>
</dbReference>
<dbReference type="InterPro" id="IPR006426">
    <property type="entry name" value="Asn_synth_AEB"/>
</dbReference>
<dbReference type="EC" id="6.3.5.4" evidence="3"/>
<evidence type="ECO:0000256" key="5">
    <source>
        <dbReference type="ARBA" id="ARBA00022840"/>
    </source>
</evidence>
<accession>A0A8J2VN99</accession>
<evidence type="ECO:0000256" key="6">
    <source>
        <dbReference type="ARBA" id="ARBA00022888"/>
    </source>
</evidence>
<dbReference type="CDD" id="cd00712">
    <property type="entry name" value="AsnB"/>
    <property type="match status" value="1"/>
</dbReference>
<evidence type="ECO:0000256" key="4">
    <source>
        <dbReference type="ARBA" id="ARBA00022741"/>
    </source>
</evidence>
<gene>
    <name evidence="11" type="ORF">GCM10011391_06240</name>
</gene>
<dbReference type="GO" id="GO:0006529">
    <property type="term" value="P:asparagine biosynthetic process"/>
    <property type="evidence" value="ECO:0007669"/>
    <property type="project" value="UniProtKB-KW"/>
</dbReference>
<dbReference type="Pfam" id="PF13537">
    <property type="entry name" value="GATase_7"/>
    <property type="match status" value="1"/>
</dbReference>
<dbReference type="Pfam" id="PF00733">
    <property type="entry name" value="Asn_synthase"/>
    <property type="match status" value="1"/>
</dbReference>
<dbReference type="InterPro" id="IPR029055">
    <property type="entry name" value="Ntn_hydrolases_N"/>
</dbReference>
<organism evidence="11 12">
    <name type="scientific">Pullulanibacillus camelliae</name>
    <dbReference type="NCBI Taxonomy" id="1707096"/>
    <lineage>
        <taxon>Bacteria</taxon>
        <taxon>Bacillati</taxon>
        <taxon>Bacillota</taxon>
        <taxon>Bacilli</taxon>
        <taxon>Bacillales</taxon>
        <taxon>Sporolactobacillaceae</taxon>
        <taxon>Pullulanibacillus</taxon>
    </lineage>
</organism>
<dbReference type="AlphaFoldDB" id="A0A8J2VN99"/>
<dbReference type="Gene3D" id="3.40.50.620">
    <property type="entry name" value="HUPs"/>
    <property type="match status" value="2"/>
</dbReference>
<name>A0A8J2VN99_9BACL</name>
<feature type="binding site" evidence="9">
    <location>
        <position position="100"/>
    </location>
    <ligand>
        <name>L-glutamine</name>
        <dbReference type="ChEBI" id="CHEBI:58359"/>
    </ligand>
</feature>
<dbReference type="EMBL" id="BMIR01000002">
    <property type="protein sequence ID" value="GGE30378.1"/>
    <property type="molecule type" value="Genomic_DNA"/>
</dbReference>
<comment type="pathway">
    <text evidence="1">Amino-acid biosynthesis; L-asparagine biosynthesis; L-asparagine from L-aspartate (L-Gln route): step 1/1.</text>
</comment>
<dbReference type="PANTHER" id="PTHR43284">
    <property type="entry name" value="ASPARAGINE SYNTHETASE (GLUTAMINE-HYDROLYZING)"/>
    <property type="match status" value="1"/>
</dbReference>
<dbReference type="PROSITE" id="PS51278">
    <property type="entry name" value="GATASE_TYPE_2"/>
    <property type="match status" value="1"/>
</dbReference>
<feature type="binding site" evidence="9">
    <location>
        <position position="297"/>
    </location>
    <ligand>
        <name>ATP</name>
        <dbReference type="ChEBI" id="CHEBI:30616"/>
    </ligand>
</feature>